<dbReference type="Pfam" id="PF01602">
    <property type="entry name" value="Adaptin_N"/>
    <property type="match status" value="1"/>
</dbReference>
<dbReference type="Gene3D" id="1.25.10.10">
    <property type="entry name" value="Leucine-rich Repeat Variant"/>
    <property type="match status" value="1"/>
</dbReference>
<dbReference type="OMA" id="QSHYRED"/>
<accession>A0A118JUK7</accession>
<dbReference type="InterPro" id="IPR050840">
    <property type="entry name" value="Adaptor_Complx_Large_Subunit"/>
</dbReference>
<dbReference type="SUPFAM" id="SSF48371">
    <property type="entry name" value="ARM repeat"/>
    <property type="match status" value="1"/>
</dbReference>
<evidence type="ECO:0000259" key="7">
    <source>
        <dbReference type="Pfam" id="PF01602"/>
    </source>
</evidence>
<sequence length="1055" mass="116709">MGSQGGFGQSKEFLDLVKSIGEARSKSEEDRIVLHEIEMLKRRINEPDIPKRKMKEYIIRLVYIEMLGHDASFGYIHAVKMTHDDSLLLKRTGYLAVTLFLNEDHDLIILIVNTIQKDLKSDNYLVVCAALNAVCKLINEETIPAVIQQVVELLGHPKEGVRKKAVMALHSFYQRSPSSVNHLVSSFQKKLCDNDPGVMGATLFPLYDLITIDVNLYKDLVVSFVNILKQVAERRLPKSYDYHQTPAPFIQMEYYWIHDYVATSTFKIKLLKILALLGSGDKRSSEHMYTVIGDIMRKSDTTSNIGNAILYECICCISSIQSSPKLLETAADAIAKFLKSDSHNLKYMGIDALGRLIRLSPEIAEQHQLAVIDCLEDPDDTLKRKTFELLYKMTKSSNVEVIVDRMIDYMISINDSHYKTETASRCVELAEQFAPSNHWFIQTMNKVFQHAGDLVNPKVAHNLMRLIAEGFGEDDDTADSQLRSSAVESYLQIVDQPKLPSAFLQVICWVLGEYGTADGKYSASYISGKLCDAAEAHSDDDIVKVKKKEKRTKISKVLKTRLVNPQAMLVLGAQQTTASYARAYAVTALMKVYSFEKAAGRKFNLLPECQSLLEELSASHSSDLQQRAYEFQAILDLDANAIENIMPLDASCEDIERESRAYRPAIVVIPGDKVKAFDPLPHTLRCSSPPIKQRRCSNRSNSSRNKAIDKSLSFLDSYVHKSLEEGAEPYIPEHERSGTLSISNMGNQNQYDTSSHSLRFEAYEVPKPVIPIGIPAPISYPTELVPLPEPSYQRDVQPIASLGPVSDAGSTGLKLRLDGVQKKWGKPTYSSAASSSTSNSDSHRTTVSGATQPDTVVSKSRESSSYDSSSRRQPHVEVSEEKQKLAASLFGGTSSRSEKKQSGGTAAGGGGHSKVSRVSNHTEEKVRPTTTVVQPPPPDLLDLAEPTGTMSSSSSVIDPFKQLEGLLDMSEDGITATPSNGPDLMSLYSENGQNLNQNTILNEKDDPSSENTTKRTASLTKGPSLKDALNKDALVRQMGVNPTSQNPNLFSDLLG</sequence>
<reference evidence="8 9" key="1">
    <citation type="journal article" date="2016" name="Sci. Rep.">
        <title>The genome sequence of the outbreeding globe artichoke constructed de novo incorporating a phase-aware low-pass sequencing strategy of F1 progeny.</title>
        <authorList>
            <person name="Scaglione D."/>
            <person name="Reyes-Chin-Wo S."/>
            <person name="Acquadro A."/>
            <person name="Froenicke L."/>
            <person name="Portis E."/>
            <person name="Beitel C."/>
            <person name="Tirone M."/>
            <person name="Mauro R."/>
            <person name="Lo Monaco A."/>
            <person name="Mauromicale G."/>
            <person name="Faccioli P."/>
            <person name="Cattivelli L."/>
            <person name="Rieseberg L."/>
            <person name="Michelmore R."/>
            <person name="Lanteri S."/>
        </authorList>
    </citation>
    <scope>NUCLEOTIDE SEQUENCE [LARGE SCALE GENOMIC DNA]</scope>
    <source>
        <strain evidence="8">2C</strain>
    </source>
</reference>
<dbReference type="GO" id="GO:0012505">
    <property type="term" value="C:endomembrane system"/>
    <property type="evidence" value="ECO:0007669"/>
    <property type="project" value="UniProtKB-SubCell"/>
</dbReference>
<comment type="function">
    <text evidence="5">Subunit of novel type of clathrin- or non-clathrin-associated protein coat involved in targeting proteins from the trans-Golgi network (TGN) to the endosomal-lysosomal system.</text>
</comment>
<dbReference type="InterPro" id="IPR016024">
    <property type="entry name" value="ARM-type_fold"/>
</dbReference>
<organism evidence="8 9">
    <name type="scientific">Cynara cardunculus var. scolymus</name>
    <name type="common">Globe artichoke</name>
    <name type="synonym">Cynara scolymus</name>
    <dbReference type="NCBI Taxonomy" id="59895"/>
    <lineage>
        <taxon>Eukaryota</taxon>
        <taxon>Viridiplantae</taxon>
        <taxon>Streptophyta</taxon>
        <taxon>Embryophyta</taxon>
        <taxon>Tracheophyta</taxon>
        <taxon>Spermatophyta</taxon>
        <taxon>Magnoliopsida</taxon>
        <taxon>eudicotyledons</taxon>
        <taxon>Gunneridae</taxon>
        <taxon>Pentapetalae</taxon>
        <taxon>asterids</taxon>
        <taxon>campanulids</taxon>
        <taxon>Asterales</taxon>
        <taxon>Asteraceae</taxon>
        <taxon>Carduoideae</taxon>
        <taxon>Cardueae</taxon>
        <taxon>Carduinae</taxon>
        <taxon>Cynara</taxon>
    </lineage>
</organism>
<evidence type="ECO:0000256" key="1">
    <source>
        <dbReference type="ARBA" id="ARBA00004308"/>
    </source>
</evidence>
<keyword evidence="3 5" id="KW-0653">Protein transport</keyword>
<comment type="subcellular location">
    <subcellularLocation>
        <location evidence="1">Endomembrane system</location>
    </subcellularLocation>
</comment>
<dbReference type="Gramene" id="KVH91672">
    <property type="protein sequence ID" value="KVH91672"/>
    <property type="gene ID" value="Ccrd_006311"/>
</dbReference>
<feature type="compositionally biased region" description="Basic and acidic residues" evidence="6">
    <location>
        <begin position="874"/>
        <end position="884"/>
    </location>
</feature>
<proteinExistence type="inferred from homology"/>
<dbReference type="GO" id="GO:0016192">
    <property type="term" value="P:vesicle-mediated transport"/>
    <property type="evidence" value="ECO:0007669"/>
    <property type="project" value="UniProtKB-UniRule"/>
</dbReference>
<protein>
    <recommendedName>
        <fullName evidence="5">AP-4 complex subunit epsilon</fullName>
    </recommendedName>
</protein>
<feature type="compositionally biased region" description="Polar residues" evidence="6">
    <location>
        <begin position="1009"/>
        <end position="1021"/>
    </location>
</feature>
<feature type="compositionally biased region" description="Low complexity" evidence="6">
    <location>
        <begin position="830"/>
        <end position="840"/>
    </location>
</feature>
<dbReference type="InterPro" id="IPR017109">
    <property type="entry name" value="AP4_complex_esu"/>
</dbReference>
<dbReference type="EMBL" id="LEKV01004912">
    <property type="protein sequence ID" value="KVH91672.1"/>
    <property type="molecule type" value="Genomic_DNA"/>
</dbReference>
<keyword evidence="5" id="KW-0333">Golgi apparatus</keyword>
<evidence type="ECO:0000313" key="8">
    <source>
        <dbReference type="EMBL" id="KVH91672.1"/>
    </source>
</evidence>
<dbReference type="Proteomes" id="UP000243975">
    <property type="component" value="Unassembled WGS sequence"/>
</dbReference>
<evidence type="ECO:0000256" key="5">
    <source>
        <dbReference type="PIRNR" id="PIRNR037097"/>
    </source>
</evidence>
<dbReference type="AlphaFoldDB" id="A0A118JUK7"/>
<dbReference type="GO" id="GO:0030124">
    <property type="term" value="C:AP-4 adaptor complex"/>
    <property type="evidence" value="ECO:0007669"/>
    <property type="project" value="UniProtKB-UniRule"/>
</dbReference>
<evidence type="ECO:0000313" key="9">
    <source>
        <dbReference type="Proteomes" id="UP000243975"/>
    </source>
</evidence>
<keyword evidence="4 5" id="KW-0472">Membrane</keyword>
<dbReference type="PANTHER" id="PTHR22780">
    <property type="entry name" value="ADAPTIN, ALPHA/GAMMA/EPSILON"/>
    <property type="match status" value="1"/>
</dbReference>
<dbReference type="GO" id="GO:0006886">
    <property type="term" value="P:intracellular protein transport"/>
    <property type="evidence" value="ECO:0007669"/>
    <property type="project" value="UniProtKB-UniRule"/>
</dbReference>
<keyword evidence="2 5" id="KW-0813">Transport</keyword>
<evidence type="ECO:0000256" key="4">
    <source>
        <dbReference type="ARBA" id="ARBA00023136"/>
    </source>
</evidence>
<dbReference type="InterPro" id="IPR011989">
    <property type="entry name" value="ARM-like"/>
</dbReference>
<feature type="compositionally biased region" description="Polar residues" evidence="6">
    <location>
        <begin position="845"/>
        <end position="857"/>
    </location>
</feature>
<evidence type="ECO:0000256" key="6">
    <source>
        <dbReference type="SAM" id="MobiDB-lite"/>
    </source>
</evidence>
<comment type="caution">
    <text evidence="8">The sequence shown here is derived from an EMBL/GenBank/DDBJ whole genome shotgun (WGS) entry which is preliminary data.</text>
</comment>
<dbReference type="InterPro" id="IPR002553">
    <property type="entry name" value="Clathrin/coatomer_adapt-like_N"/>
</dbReference>
<comment type="subunit">
    <text evidence="5">Adaptor protein complex 4 (AP-4) is a heterotetramer composed of two large adaptins, a medium adaptin and a small adaptin.</text>
</comment>
<comment type="similarity">
    <text evidence="5">Belongs to the adaptor complexes large subunit family.</text>
</comment>
<dbReference type="STRING" id="59895.A0A118JUK7"/>
<evidence type="ECO:0000256" key="2">
    <source>
        <dbReference type="ARBA" id="ARBA00022448"/>
    </source>
</evidence>
<keyword evidence="9" id="KW-1185">Reference proteome</keyword>
<name>A0A118JUK7_CYNCS</name>
<feature type="region of interest" description="Disordered" evidence="6">
    <location>
        <begin position="998"/>
        <end position="1025"/>
    </location>
</feature>
<feature type="region of interest" description="Disordered" evidence="6">
    <location>
        <begin position="824"/>
        <end position="956"/>
    </location>
</feature>
<gene>
    <name evidence="8" type="ORF">Ccrd_006311</name>
</gene>
<dbReference type="PIRSF" id="PIRSF037097">
    <property type="entry name" value="AP4_complex_epsilon"/>
    <property type="match status" value="1"/>
</dbReference>
<evidence type="ECO:0000256" key="3">
    <source>
        <dbReference type="ARBA" id="ARBA00022927"/>
    </source>
</evidence>
<feature type="domain" description="Clathrin/coatomer adaptor adaptin-like N-terminal" evidence="7">
    <location>
        <begin position="40"/>
        <end position="637"/>
    </location>
</feature>